<dbReference type="RefSeq" id="WP_182922473.1">
    <property type="nucleotide sequence ID" value="NZ_WNXD01000002.1"/>
</dbReference>
<protein>
    <recommendedName>
        <fullName evidence="2">DUF5977 domain-containing protein</fullName>
    </recommendedName>
</protein>
<dbReference type="Proteomes" id="UP000601055">
    <property type="component" value="Unassembled WGS sequence"/>
</dbReference>
<keyword evidence="1" id="KW-0812">Transmembrane</keyword>
<proteinExistence type="predicted"/>
<keyword evidence="1" id="KW-1133">Transmembrane helix</keyword>
<evidence type="ECO:0000259" key="2">
    <source>
        <dbReference type="Pfam" id="PF19404"/>
    </source>
</evidence>
<accession>A0A923IVE7</accession>
<dbReference type="Pfam" id="PF19404">
    <property type="entry name" value="DUF5977"/>
    <property type="match status" value="1"/>
</dbReference>
<evidence type="ECO:0000313" key="3">
    <source>
        <dbReference type="EMBL" id="MBB2145783.1"/>
    </source>
</evidence>
<comment type="caution">
    <text evidence="3">The sequence shown here is derived from an EMBL/GenBank/DDBJ whole genome shotgun (WGS) entry which is preliminary data.</text>
</comment>
<dbReference type="AlphaFoldDB" id="A0A923IVE7"/>
<feature type="domain" description="DUF5977" evidence="2">
    <location>
        <begin position="1060"/>
        <end position="1122"/>
    </location>
</feature>
<reference evidence="3" key="1">
    <citation type="submission" date="2019-11" db="EMBL/GenBank/DDBJ databases">
        <title>Description of Pedobacter sp. LMG 31464T.</title>
        <authorList>
            <person name="Carlier A."/>
            <person name="Qi S."/>
            <person name="Vandamme P."/>
        </authorList>
    </citation>
    <scope>NUCLEOTIDE SEQUENCE</scope>
    <source>
        <strain evidence="3">LMG 31464</strain>
    </source>
</reference>
<keyword evidence="4" id="KW-1185">Reference proteome</keyword>
<dbReference type="InterPro" id="IPR046020">
    <property type="entry name" value="DUF5977"/>
</dbReference>
<name>A0A923IVE7_9SPHI</name>
<gene>
    <name evidence="3" type="ORF">GM921_09815</name>
</gene>
<keyword evidence="1" id="KW-0472">Membrane</keyword>
<feature type="transmembrane region" description="Helical" evidence="1">
    <location>
        <begin position="33"/>
        <end position="52"/>
    </location>
</feature>
<evidence type="ECO:0000256" key="1">
    <source>
        <dbReference type="SAM" id="Phobius"/>
    </source>
</evidence>
<dbReference type="EMBL" id="WNXD01000002">
    <property type="protein sequence ID" value="MBB2145783.1"/>
    <property type="molecule type" value="Genomic_DNA"/>
</dbReference>
<sequence length="1229" mass="138179">MIKKKSPPTFIKHDGQFPLFLHRVIKWINSFKHAFIFAVLLCPLTIFGQAGFDINKTFPSPDVASLGGFGLAPPSPFTGQVDISIPLYTVGYKELQVPISLSYSTGGHKIEDHPGWVGLGWTLKSGGSVYRKVNGLYDEHPKQTPTGTYTNEIGYLYNCGRVADDFDNSSAIYNYTLNNATPTQLTDNAYDAFPDEFIFNFNGYSGTFFFTRPYHNGPLEIKVKSNGDYKLKAEILTISNSIEFDDWFHTVNQEMTVSSTDRSIYKIKITDDKGVAYIFGGDPNAIEFSNNGDYTFDFYTIANAWHLTEIISPLGYKIQLNYKKAGRVFVQTKQRNVLFYDYSYDFHSNTWILFTSGSGTVQHTNDTEITSISVLSPSYLKSIVTPLQTMEFSSSESTQLNYPLLTSKLNDITDPNYRWGADDSHWQKLDKINIIGLRQIKFQYLSESTRRLQLTGIDITNSIEEERSKYSFIYNPMQLPAYNSKMADHWGYYNGHSYAYDENYLTTRDPNSSYLQAEMLQKITYPTGGYMELEYEPHDYKKIARQFPFTIDLQSANKMAGGLRIKKITASPLYDGVPLVKEYFYIKDYLSDSTSSSGLLAGIPQYTISGVAKSAYYTGNYWGATWGSQVMNYGRMMDNNLLPLSNTNGAHVTYSEVWEKSADGFKVYKYSNHDNGYSDKAPKKIIGNYTSQWHEEGFTSMESFRGLLLSSKDFDLNKNLVKETTYQYAIDTASSHYQVPYFYRNLNYSTGYLLSRVSACLFYTKPALLKSINETLYNVATSSSINNLTETKFYTDKFPFGPLVNDNYQPFEKKTTNSDLSQAIQSYAYANQFSYGSNVYNKMITANMVSLPIENINYLKRVVGDSLITSAVISTYKEFDTLILPHRILQYHPLGFSLSENYLEATIGDANGITFDTKYEEKVKYEKYDPLGNVKSMLVFGTKTSNYLWSYKGQYPIAEIKNVPYAAVENVLGTTAISTFSNRSTASHSDVETFVNPLRLGLDTAFTTSMSYEPLVGMSSQTDPKGLTSFYEYDDQQRLLNIKNKDGNILKNYRYAYFKYANEVQSGTFIKNNCLTGTGSSVYYAIAAGTYYATSVAAANALAQNALTSEGQANANSLGTCTGVYAKITLTNIDEQLRKHYADVYVSFFTDAACTIPCTVSNLAVNYRKEGYSASTSALISTINYSATASGTSYLLGEALVIQDNSPGGTPVNYYSFLLNTSSGYTIAY</sequence>
<evidence type="ECO:0000313" key="4">
    <source>
        <dbReference type="Proteomes" id="UP000601055"/>
    </source>
</evidence>
<organism evidence="3 4">
    <name type="scientific">Pedobacter planticolens</name>
    <dbReference type="NCBI Taxonomy" id="2679964"/>
    <lineage>
        <taxon>Bacteria</taxon>
        <taxon>Pseudomonadati</taxon>
        <taxon>Bacteroidota</taxon>
        <taxon>Sphingobacteriia</taxon>
        <taxon>Sphingobacteriales</taxon>
        <taxon>Sphingobacteriaceae</taxon>
        <taxon>Pedobacter</taxon>
    </lineage>
</organism>